<gene>
    <name evidence="3" type="ORF">HHL09_04430</name>
</gene>
<dbReference type="InterPro" id="IPR007621">
    <property type="entry name" value="TPM_dom"/>
</dbReference>
<dbReference type="KEGG" id="luo:HHL09_04430"/>
<sequence>MKCPRCVQVIHRGANVCPHCGFGLAEADTKYGAEDVSLRRLADVAGLIRSRERAKVSAALDRFCRKFPQLFFAVYTSSGQGGNLRQFGFWLLNRAAFEDVPVDRPNEAGILLVIDADSKSASVTWGYLLDPFLTEEDTFQCLSRAHAYWLEGRYAEGTVRMIEQFEKVLKKKVAQARRDPERFERKVAPPPRTGEIARRIREGHKHHAAAKQSSENTEVNR</sequence>
<proteinExistence type="predicted"/>
<dbReference type="Gene3D" id="3.10.310.50">
    <property type="match status" value="1"/>
</dbReference>
<accession>A0A858RF42</accession>
<evidence type="ECO:0000313" key="4">
    <source>
        <dbReference type="Proteomes" id="UP000501812"/>
    </source>
</evidence>
<organism evidence="3 4">
    <name type="scientific">Luteolibacter luteus</name>
    <dbReference type="NCBI Taxonomy" id="2728835"/>
    <lineage>
        <taxon>Bacteria</taxon>
        <taxon>Pseudomonadati</taxon>
        <taxon>Verrucomicrobiota</taxon>
        <taxon>Verrucomicrobiia</taxon>
        <taxon>Verrucomicrobiales</taxon>
        <taxon>Verrucomicrobiaceae</taxon>
        <taxon>Luteolibacter</taxon>
    </lineage>
</organism>
<evidence type="ECO:0000313" key="3">
    <source>
        <dbReference type="EMBL" id="QJE95049.1"/>
    </source>
</evidence>
<protein>
    <recommendedName>
        <fullName evidence="2">TPM domain-containing protein</fullName>
    </recommendedName>
</protein>
<dbReference type="RefSeq" id="WP_169453270.1">
    <property type="nucleotide sequence ID" value="NZ_CP051774.1"/>
</dbReference>
<feature type="compositionally biased region" description="Polar residues" evidence="1">
    <location>
        <begin position="211"/>
        <end position="221"/>
    </location>
</feature>
<evidence type="ECO:0000256" key="1">
    <source>
        <dbReference type="SAM" id="MobiDB-lite"/>
    </source>
</evidence>
<feature type="domain" description="TPM" evidence="2">
    <location>
        <begin position="43"/>
        <end position="167"/>
    </location>
</feature>
<keyword evidence="4" id="KW-1185">Reference proteome</keyword>
<dbReference type="AlphaFoldDB" id="A0A858RF42"/>
<feature type="region of interest" description="Disordered" evidence="1">
    <location>
        <begin position="179"/>
        <end position="221"/>
    </location>
</feature>
<reference evidence="3 4" key="1">
    <citation type="submission" date="2020-04" db="EMBL/GenBank/DDBJ databases">
        <title>Luteolibacter sp. G-1-1-1 isolated from soil.</title>
        <authorList>
            <person name="Dahal R.H."/>
        </authorList>
    </citation>
    <scope>NUCLEOTIDE SEQUENCE [LARGE SCALE GENOMIC DNA]</scope>
    <source>
        <strain evidence="3 4">G-1-1-1</strain>
    </source>
</reference>
<evidence type="ECO:0000259" key="2">
    <source>
        <dbReference type="Pfam" id="PF04536"/>
    </source>
</evidence>
<dbReference type="Pfam" id="PF04536">
    <property type="entry name" value="TPM_phosphatase"/>
    <property type="match status" value="1"/>
</dbReference>
<dbReference type="Proteomes" id="UP000501812">
    <property type="component" value="Chromosome"/>
</dbReference>
<dbReference type="EMBL" id="CP051774">
    <property type="protein sequence ID" value="QJE95049.1"/>
    <property type="molecule type" value="Genomic_DNA"/>
</dbReference>
<name>A0A858RF42_9BACT</name>